<accession>A0A8D8PS75</accession>
<dbReference type="AlphaFoldDB" id="A0A8D8PS75"/>
<protein>
    <submittedName>
        <fullName evidence="2">Uncharacterized protein</fullName>
    </submittedName>
</protein>
<name>A0A8D8PS75_9HEMI</name>
<organism evidence="2">
    <name type="scientific">Cacopsylla melanoneura</name>
    <dbReference type="NCBI Taxonomy" id="428564"/>
    <lineage>
        <taxon>Eukaryota</taxon>
        <taxon>Metazoa</taxon>
        <taxon>Ecdysozoa</taxon>
        <taxon>Arthropoda</taxon>
        <taxon>Hexapoda</taxon>
        <taxon>Insecta</taxon>
        <taxon>Pterygota</taxon>
        <taxon>Neoptera</taxon>
        <taxon>Paraneoptera</taxon>
        <taxon>Hemiptera</taxon>
        <taxon>Sternorrhyncha</taxon>
        <taxon>Psylloidea</taxon>
        <taxon>Psyllidae</taxon>
        <taxon>Psyllinae</taxon>
        <taxon>Cacopsylla</taxon>
    </lineage>
</organism>
<evidence type="ECO:0000256" key="1">
    <source>
        <dbReference type="SAM" id="MobiDB-lite"/>
    </source>
</evidence>
<proteinExistence type="predicted"/>
<sequence length="114" mass="13123">MISTKPAARKCGKFPHFPENSPENIRHQKLIRTTGRNPIRFPRFVNMKLSQILRVIFSNESKKNEDSGNIVVSNGVYFVYKIGHYSVAISPSIVYICMRFNLIFLFHVSNCTIC</sequence>
<evidence type="ECO:0000313" key="2">
    <source>
        <dbReference type="EMBL" id="CAG6613297.1"/>
    </source>
</evidence>
<reference evidence="2" key="1">
    <citation type="submission" date="2021-05" db="EMBL/GenBank/DDBJ databases">
        <authorList>
            <person name="Alioto T."/>
            <person name="Alioto T."/>
            <person name="Gomez Garrido J."/>
        </authorList>
    </citation>
    <scope>NUCLEOTIDE SEQUENCE</scope>
</reference>
<dbReference type="EMBL" id="HBUF01027127">
    <property type="protein sequence ID" value="CAG6613297.1"/>
    <property type="molecule type" value="Transcribed_RNA"/>
</dbReference>
<feature type="region of interest" description="Disordered" evidence="1">
    <location>
        <begin position="1"/>
        <end position="22"/>
    </location>
</feature>